<name>A0ACB7SPQ7_HYAAI</name>
<gene>
    <name evidence="1" type="ORF">HPB50_011431</name>
</gene>
<evidence type="ECO:0000313" key="2">
    <source>
        <dbReference type="Proteomes" id="UP000821845"/>
    </source>
</evidence>
<organism evidence="1 2">
    <name type="scientific">Hyalomma asiaticum</name>
    <name type="common">Tick</name>
    <dbReference type="NCBI Taxonomy" id="266040"/>
    <lineage>
        <taxon>Eukaryota</taxon>
        <taxon>Metazoa</taxon>
        <taxon>Ecdysozoa</taxon>
        <taxon>Arthropoda</taxon>
        <taxon>Chelicerata</taxon>
        <taxon>Arachnida</taxon>
        <taxon>Acari</taxon>
        <taxon>Parasitiformes</taxon>
        <taxon>Ixodida</taxon>
        <taxon>Ixodoidea</taxon>
        <taxon>Ixodidae</taxon>
        <taxon>Hyalomminae</taxon>
        <taxon>Hyalomma</taxon>
    </lineage>
</organism>
<sequence length="681" mass="77114">MGATRLTPDAVPTIFPNAPSYLSNYAPVREGPDQKKKRLEASHLEEAIRQSIALHEEEEHRNKLSSYEDLVSRLQGLGLSTYWATVKAENAVLFVHISGEDPPVVERSVIVSRNMEITAFWKKVKVPAKDLLIPATLDDLRSLHTILDRMSSFKAPDVCDKEEKVKATFSLLFSSLDDLKSGDLLPQEKTEALDFIKEQLDLLHRKDHSLRYSAELLIFSSILHTISPHAYRFIRGAGKIALPHPSTLMRICSQYNVNPANEQNDEGFLRYVKKRSSLPKPHEKIVTIMMDEIHIQPYFEYKGDRLNTEAQHEWCLANDELLDFYRVNKHRLDEIDYEKVAATLSPIVASCFRGSTWKYFACALGIPDSELEGVEQQAEWRKLAPLHVALQCLYPALKACSKRCSLGHLVDILKEQGRLDVLNRISPQVKGFLLEPPCDTFCFEEKLHQRLEDPRRPLLSIDSGVSSLDSGDFVFDPTARNSILAGSSAKQAALPFQENSRNGGFLPGAFSSESNNRTIHPSFPYQDNITSSLNNGECSQEEESICGSLIDKILPKTKLDKLTVLVSHLEEDSDLAQELAKILEEEHECHVLTQAEILPAIHTDPTLIEDLIQKVNAIVPLVTRAYLDHYEHSRRTHDPNSADSMLTWEVYALSFHRLVSSSCLYYMLFPVRTPDVEYKEL</sequence>
<evidence type="ECO:0000313" key="1">
    <source>
        <dbReference type="EMBL" id="KAH6935894.1"/>
    </source>
</evidence>
<comment type="caution">
    <text evidence="1">The sequence shown here is derived from an EMBL/GenBank/DDBJ whole genome shotgun (WGS) entry which is preliminary data.</text>
</comment>
<dbReference type="EMBL" id="CM023483">
    <property type="protein sequence ID" value="KAH6935894.1"/>
    <property type="molecule type" value="Genomic_DNA"/>
</dbReference>
<dbReference type="Proteomes" id="UP000821845">
    <property type="component" value="Chromosome 3"/>
</dbReference>
<protein>
    <submittedName>
        <fullName evidence="1">Uncharacterized protein</fullName>
    </submittedName>
</protein>
<keyword evidence="2" id="KW-1185">Reference proteome</keyword>
<proteinExistence type="predicted"/>
<accession>A0ACB7SPQ7</accession>
<reference evidence="1" key="1">
    <citation type="submission" date="2020-05" db="EMBL/GenBank/DDBJ databases">
        <title>Large-scale comparative analyses of tick genomes elucidate their genetic diversity and vector capacities.</title>
        <authorList>
            <person name="Jia N."/>
            <person name="Wang J."/>
            <person name="Shi W."/>
            <person name="Du L."/>
            <person name="Sun Y."/>
            <person name="Zhan W."/>
            <person name="Jiang J."/>
            <person name="Wang Q."/>
            <person name="Zhang B."/>
            <person name="Ji P."/>
            <person name="Sakyi L.B."/>
            <person name="Cui X."/>
            <person name="Yuan T."/>
            <person name="Jiang B."/>
            <person name="Yang W."/>
            <person name="Lam T.T.-Y."/>
            <person name="Chang Q."/>
            <person name="Ding S."/>
            <person name="Wang X."/>
            <person name="Zhu J."/>
            <person name="Ruan X."/>
            <person name="Zhao L."/>
            <person name="Wei J."/>
            <person name="Que T."/>
            <person name="Du C."/>
            <person name="Cheng J."/>
            <person name="Dai P."/>
            <person name="Han X."/>
            <person name="Huang E."/>
            <person name="Gao Y."/>
            <person name="Liu J."/>
            <person name="Shao H."/>
            <person name="Ye R."/>
            <person name="Li L."/>
            <person name="Wei W."/>
            <person name="Wang X."/>
            <person name="Wang C."/>
            <person name="Yang T."/>
            <person name="Huo Q."/>
            <person name="Li W."/>
            <person name="Guo W."/>
            <person name="Chen H."/>
            <person name="Zhou L."/>
            <person name="Ni X."/>
            <person name="Tian J."/>
            <person name="Zhou Y."/>
            <person name="Sheng Y."/>
            <person name="Liu T."/>
            <person name="Pan Y."/>
            <person name="Xia L."/>
            <person name="Li J."/>
            <person name="Zhao F."/>
            <person name="Cao W."/>
        </authorList>
    </citation>
    <scope>NUCLEOTIDE SEQUENCE</scope>
    <source>
        <strain evidence="1">Hyas-2018</strain>
    </source>
</reference>